<dbReference type="Proteomes" id="UP000828390">
    <property type="component" value="Unassembled WGS sequence"/>
</dbReference>
<name>A0A9D4I8D4_DREPO</name>
<evidence type="ECO:0000313" key="1">
    <source>
        <dbReference type="EMBL" id="KAH3750492.1"/>
    </source>
</evidence>
<dbReference type="EMBL" id="JAIWYP010000010">
    <property type="protein sequence ID" value="KAH3750492.1"/>
    <property type="molecule type" value="Genomic_DNA"/>
</dbReference>
<dbReference type="AlphaFoldDB" id="A0A9D4I8D4"/>
<keyword evidence="2" id="KW-1185">Reference proteome</keyword>
<proteinExistence type="predicted"/>
<protein>
    <submittedName>
        <fullName evidence="1">Uncharacterized protein</fullName>
    </submittedName>
</protein>
<gene>
    <name evidence="1" type="ORF">DPMN_185016</name>
</gene>
<accession>A0A9D4I8D4</accession>
<comment type="caution">
    <text evidence="1">The sequence shown here is derived from an EMBL/GenBank/DDBJ whole genome shotgun (WGS) entry which is preliminary data.</text>
</comment>
<reference evidence="1" key="2">
    <citation type="submission" date="2020-11" db="EMBL/GenBank/DDBJ databases">
        <authorList>
            <person name="McCartney M.A."/>
            <person name="Auch B."/>
            <person name="Kono T."/>
            <person name="Mallez S."/>
            <person name="Becker A."/>
            <person name="Gohl D.M."/>
            <person name="Silverstein K.A.T."/>
            <person name="Koren S."/>
            <person name="Bechman K.B."/>
            <person name="Herman A."/>
            <person name="Abrahante J.E."/>
            <person name="Garbe J."/>
        </authorList>
    </citation>
    <scope>NUCLEOTIDE SEQUENCE</scope>
    <source>
        <strain evidence="1">Duluth1</strain>
        <tissue evidence="1">Whole animal</tissue>
    </source>
</reference>
<reference evidence="1" key="1">
    <citation type="journal article" date="2019" name="bioRxiv">
        <title>The Genome of the Zebra Mussel, Dreissena polymorpha: A Resource for Invasive Species Research.</title>
        <authorList>
            <person name="McCartney M.A."/>
            <person name="Auch B."/>
            <person name="Kono T."/>
            <person name="Mallez S."/>
            <person name="Zhang Y."/>
            <person name="Obille A."/>
            <person name="Becker A."/>
            <person name="Abrahante J.E."/>
            <person name="Garbe J."/>
            <person name="Badalamenti J.P."/>
            <person name="Herman A."/>
            <person name="Mangelson H."/>
            <person name="Liachko I."/>
            <person name="Sullivan S."/>
            <person name="Sone E.D."/>
            <person name="Koren S."/>
            <person name="Silverstein K.A.T."/>
            <person name="Beckman K.B."/>
            <person name="Gohl D.M."/>
        </authorList>
    </citation>
    <scope>NUCLEOTIDE SEQUENCE</scope>
    <source>
        <strain evidence="1">Duluth1</strain>
        <tissue evidence="1">Whole animal</tissue>
    </source>
</reference>
<sequence length="117" mass="13057">MNALGQKHAPIIFDMSLLSMKIVWNKPEELQGVIPLAGGMHFLMSLFAGIGHLYGEAGLRHLSDSGLYAPVTVANILSVKEFKKTLVAFKLVDEVLTMRFWQTLKLGVKNQINYNIE</sequence>
<organism evidence="1 2">
    <name type="scientific">Dreissena polymorpha</name>
    <name type="common">Zebra mussel</name>
    <name type="synonym">Mytilus polymorpha</name>
    <dbReference type="NCBI Taxonomy" id="45954"/>
    <lineage>
        <taxon>Eukaryota</taxon>
        <taxon>Metazoa</taxon>
        <taxon>Spiralia</taxon>
        <taxon>Lophotrochozoa</taxon>
        <taxon>Mollusca</taxon>
        <taxon>Bivalvia</taxon>
        <taxon>Autobranchia</taxon>
        <taxon>Heteroconchia</taxon>
        <taxon>Euheterodonta</taxon>
        <taxon>Imparidentia</taxon>
        <taxon>Neoheterodontei</taxon>
        <taxon>Myida</taxon>
        <taxon>Dreissenoidea</taxon>
        <taxon>Dreissenidae</taxon>
        <taxon>Dreissena</taxon>
    </lineage>
</organism>
<evidence type="ECO:0000313" key="2">
    <source>
        <dbReference type="Proteomes" id="UP000828390"/>
    </source>
</evidence>